<evidence type="ECO:0000256" key="1">
    <source>
        <dbReference type="SAM" id="SignalP"/>
    </source>
</evidence>
<dbReference type="EMBL" id="SRRM01000020">
    <property type="protein sequence ID" value="TKY85323.1"/>
    <property type="molecule type" value="Genomic_DNA"/>
</dbReference>
<feature type="chain" id="PRO_5021012410" description="Hydrophobin" evidence="1">
    <location>
        <begin position="21"/>
        <end position="176"/>
    </location>
</feature>
<sequence>MKSFSASLLLVAAAASVASAMPRSRAVCPRAVAIECKVDGEESPEAALRQVDEWALESMYCATGCDAVINHDVPHPYATTVRPICSVYKDEIKIEYKKFKSKDGKKRRSSQSRRSEAAGVMARRDIDAYTIQSATFQFCCTHPNGTDFTEVAATYIGLELSICKPLVLRPSLQSAA</sequence>
<keyword evidence="1" id="KW-0732">Signal</keyword>
<organism evidence="2 3">
    <name type="scientific">Sporisorium graminicola</name>
    <dbReference type="NCBI Taxonomy" id="280036"/>
    <lineage>
        <taxon>Eukaryota</taxon>
        <taxon>Fungi</taxon>
        <taxon>Dikarya</taxon>
        <taxon>Basidiomycota</taxon>
        <taxon>Ustilaginomycotina</taxon>
        <taxon>Ustilaginomycetes</taxon>
        <taxon>Ustilaginales</taxon>
        <taxon>Ustilaginaceae</taxon>
        <taxon>Sporisorium</taxon>
    </lineage>
</organism>
<accession>A0A4U7KMM0</accession>
<comment type="caution">
    <text evidence="2">The sequence shown here is derived from an EMBL/GenBank/DDBJ whole genome shotgun (WGS) entry which is preliminary data.</text>
</comment>
<keyword evidence="3" id="KW-1185">Reference proteome</keyword>
<gene>
    <name evidence="2" type="ORF">EX895_005485</name>
</gene>
<proteinExistence type="predicted"/>
<feature type="signal peptide" evidence="1">
    <location>
        <begin position="1"/>
        <end position="20"/>
    </location>
</feature>
<name>A0A4U7KMM0_9BASI</name>
<evidence type="ECO:0000313" key="3">
    <source>
        <dbReference type="Proteomes" id="UP000306050"/>
    </source>
</evidence>
<dbReference type="Proteomes" id="UP000306050">
    <property type="component" value="Chromosome SGRAM_7"/>
</dbReference>
<dbReference type="KEGG" id="sgra:EX895_005485"/>
<protein>
    <recommendedName>
        <fullName evidence="4">Hydrophobin</fullName>
    </recommendedName>
</protein>
<evidence type="ECO:0000313" key="2">
    <source>
        <dbReference type="EMBL" id="TKY85323.1"/>
    </source>
</evidence>
<dbReference type="GeneID" id="40728380"/>
<reference evidence="2 3" key="1">
    <citation type="submission" date="2019-05" db="EMBL/GenBank/DDBJ databases">
        <title>Sporisorium graminicola CBS 10092 draft sequencing and annotation.</title>
        <authorList>
            <person name="Solano-Gonzalez S."/>
            <person name="Caddick M.X."/>
            <person name="Darby A."/>
        </authorList>
    </citation>
    <scope>NUCLEOTIDE SEQUENCE [LARGE SCALE GENOMIC DNA]</scope>
    <source>
        <strain evidence="2 3">CBS 10092</strain>
    </source>
</reference>
<evidence type="ECO:0008006" key="4">
    <source>
        <dbReference type="Google" id="ProtNLM"/>
    </source>
</evidence>
<dbReference type="OrthoDB" id="2555060at2759"/>
<dbReference type="AlphaFoldDB" id="A0A4U7KMM0"/>
<dbReference type="RefSeq" id="XP_029737308.1">
    <property type="nucleotide sequence ID" value="XM_029886077.1"/>
</dbReference>